<dbReference type="EMBL" id="FOPY01000014">
    <property type="protein sequence ID" value="SFI00283.1"/>
    <property type="molecule type" value="Genomic_DNA"/>
</dbReference>
<reference evidence="1 2" key="1">
    <citation type="submission" date="2016-10" db="EMBL/GenBank/DDBJ databases">
        <authorList>
            <person name="de Groot N.N."/>
        </authorList>
    </citation>
    <scope>NUCLEOTIDE SEQUENCE [LARGE SCALE GENOMIC DNA]</scope>
    <source>
        <strain evidence="1 2">CGMCC 1.6848</strain>
    </source>
</reference>
<dbReference type="Proteomes" id="UP000199040">
    <property type="component" value="Unassembled WGS sequence"/>
</dbReference>
<proteinExistence type="predicted"/>
<dbReference type="STRING" id="442341.SAMN04487959_11461"/>
<keyword evidence="2" id="KW-1185">Reference proteome</keyword>
<evidence type="ECO:0000313" key="2">
    <source>
        <dbReference type="Proteomes" id="UP000199040"/>
    </source>
</evidence>
<organism evidence="1 2">
    <name type="scientific">Modicisalibacter xianhensis</name>
    <dbReference type="NCBI Taxonomy" id="442341"/>
    <lineage>
        <taxon>Bacteria</taxon>
        <taxon>Pseudomonadati</taxon>
        <taxon>Pseudomonadota</taxon>
        <taxon>Gammaproteobacteria</taxon>
        <taxon>Oceanospirillales</taxon>
        <taxon>Halomonadaceae</taxon>
        <taxon>Modicisalibacter</taxon>
    </lineage>
</organism>
<protein>
    <submittedName>
        <fullName evidence="1">Uncharacterized protein</fullName>
    </submittedName>
</protein>
<name>A0A1I3EN34_9GAMM</name>
<dbReference type="AlphaFoldDB" id="A0A1I3EN34"/>
<dbReference type="RefSeq" id="WP_092848802.1">
    <property type="nucleotide sequence ID" value="NZ_FOPY01000014.1"/>
</dbReference>
<sequence>MPMSTQDRLSWRRWNLDYTKRLLANDPESQMARAVLSCWPARIQHALGTRFGLTKDEPTTEPETRTYTAFCHQRNGVGTIWIGTVEVPIRDYREDEQMEAVYQARCACARDWGWHFEAADGSSREDISEIVCMGLAEGDVTIAMWDDTHLE</sequence>
<accession>A0A1I3EN34</accession>
<gene>
    <name evidence="1" type="ORF">SAMN04487959_11461</name>
</gene>
<evidence type="ECO:0000313" key="1">
    <source>
        <dbReference type="EMBL" id="SFI00283.1"/>
    </source>
</evidence>